<dbReference type="GO" id="GO:0015038">
    <property type="term" value="F:glutathione disulfide oxidoreductase activity"/>
    <property type="evidence" value="ECO:0007669"/>
    <property type="project" value="TreeGrafter"/>
</dbReference>
<dbReference type="InterPro" id="IPR036249">
    <property type="entry name" value="Thioredoxin-like_sf"/>
</dbReference>
<dbReference type="SUPFAM" id="SSF52833">
    <property type="entry name" value="Thioredoxin-like"/>
    <property type="match status" value="1"/>
</dbReference>
<evidence type="ECO:0000313" key="2">
    <source>
        <dbReference type="EMBL" id="KAK0437950.1"/>
    </source>
</evidence>
<dbReference type="PANTHER" id="PTHR45694:SF5">
    <property type="entry name" value="GLUTAREDOXIN 2"/>
    <property type="match status" value="1"/>
</dbReference>
<keyword evidence="3" id="KW-1185">Reference proteome</keyword>
<dbReference type="AlphaFoldDB" id="A0AA39J871"/>
<comment type="caution">
    <text evidence="2">The sequence shown here is derived from an EMBL/GenBank/DDBJ whole genome shotgun (WGS) entry which is preliminary data.</text>
</comment>
<organism evidence="2 3">
    <name type="scientific">Armillaria tabescens</name>
    <name type="common">Ringless honey mushroom</name>
    <name type="synonym">Agaricus tabescens</name>
    <dbReference type="NCBI Taxonomy" id="1929756"/>
    <lineage>
        <taxon>Eukaryota</taxon>
        <taxon>Fungi</taxon>
        <taxon>Dikarya</taxon>
        <taxon>Basidiomycota</taxon>
        <taxon>Agaricomycotina</taxon>
        <taxon>Agaricomycetes</taxon>
        <taxon>Agaricomycetidae</taxon>
        <taxon>Agaricales</taxon>
        <taxon>Marasmiineae</taxon>
        <taxon>Physalacriaceae</taxon>
        <taxon>Desarmillaria</taxon>
    </lineage>
</organism>
<dbReference type="CDD" id="cd03419">
    <property type="entry name" value="GRX_GRXh_1_2_like"/>
    <property type="match status" value="1"/>
</dbReference>
<dbReference type="PANTHER" id="PTHR45694">
    <property type="entry name" value="GLUTAREDOXIN 2"/>
    <property type="match status" value="1"/>
</dbReference>
<gene>
    <name evidence="2" type="ORF">EV420DRAFT_1316719</name>
</gene>
<dbReference type="GO" id="GO:0005801">
    <property type="term" value="C:cis-Golgi network"/>
    <property type="evidence" value="ECO:0007669"/>
    <property type="project" value="TreeGrafter"/>
</dbReference>
<name>A0AA39J871_ARMTA</name>
<dbReference type="Gene3D" id="3.40.30.10">
    <property type="entry name" value="Glutaredoxin"/>
    <property type="match status" value="1"/>
</dbReference>
<dbReference type="Proteomes" id="UP001175211">
    <property type="component" value="Unassembled WGS sequence"/>
</dbReference>
<accession>A0AA39J871</accession>
<dbReference type="InterPro" id="IPR002109">
    <property type="entry name" value="Glutaredoxin"/>
</dbReference>
<proteinExistence type="predicted"/>
<feature type="domain" description="Glutaredoxin" evidence="1">
    <location>
        <begin position="129"/>
        <end position="193"/>
    </location>
</feature>
<dbReference type="InterPro" id="IPR014025">
    <property type="entry name" value="Glutaredoxin_subgr"/>
</dbReference>
<dbReference type="PRINTS" id="PR00160">
    <property type="entry name" value="GLUTAREDOXIN"/>
</dbReference>
<protein>
    <submittedName>
        <fullName evidence="2">Thioredoxin-like protein</fullName>
    </submittedName>
</protein>
<dbReference type="GO" id="GO:0005796">
    <property type="term" value="C:Golgi lumen"/>
    <property type="evidence" value="ECO:0007669"/>
    <property type="project" value="TreeGrafter"/>
</dbReference>
<sequence>MNSPKNSPGAYPIRRRRLVIFLAILTVFVLYFRSSLSLPESLKDVGDSVLSRASVAKLALTKQRKRPVDEIYGLIHLVTGDAEHEHILSHSMTMLDPTKPLDMRIYAADEGDDVDWEAERKALDKQFPVVVFSKSYCQFSKRAKTLLESYDLDPPMKVIEVDLRDDSIQLKSLLTRLTSHSTFPNVIVRGNSIGGSDDLAKLHAEGKLKGILEGAGVKVRG</sequence>
<dbReference type="GeneID" id="85352244"/>
<dbReference type="PROSITE" id="PS51354">
    <property type="entry name" value="GLUTAREDOXIN_2"/>
    <property type="match status" value="1"/>
</dbReference>
<dbReference type="GO" id="GO:0000324">
    <property type="term" value="C:fungal-type vacuole"/>
    <property type="evidence" value="ECO:0007669"/>
    <property type="project" value="TreeGrafter"/>
</dbReference>
<dbReference type="GO" id="GO:0034599">
    <property type="term" value="P:cellular response to oxidative stress"/>
    <property type="evidence" value="ECO:0007669"/>
    <property type="project" value="TreeGrafter"/>
</dbReference>
<dbReference type="RefSeq" id="XP_060322771.1">
    <property type="nucleotide sequence ID" value="XM_060468696.1"/>
</dbReference>
<dbReference type="EMBL" id="JAUEPS010000102">
    <property type="protein sequence ID" value="KAK0437950.1"/>
    <property type="molecule type" value="Genomic_DNA"/>
</dbReference>
<reference evidence="2" key="1">
    <citation type="submission" date="2023-06" db="EMBL/GenBank/DDBJ databases">
        <authorList>
            <consortium name="Lawrence Berkeley National Laboratory"/>
            <person name="Ahrendt S."/>
            <person name="Sahu N."/>
            <person name="Indic B."/>
            <person name="Wong-Bajracharya J."/>
            <person name="Merenyi Z."/>
            <person name="Ke H.-M."/>
            <person name="Monk M."/>
            <person name="Kocsube S."/>
            <person name="Drula E."/>
            <person name="Lipzen A."/>
            <person name="Balint B."/>
            <person name="Henrissat B."/>
            <person name="Andreopoulos B."/>
            <person name="Martin F.M."/>
            <person name="Harder C.B."/>
            <person name="Rigling D."/>
            <person name="Ford K.L."/>
            <person name="Foster G.D."/>
            <person name="Pangilinan J."/>
            <person name="Papanicolaou A."/>
            <person name="Barry K."/>
            <person name="LaButti K."/>
            <person name="Viragh M."/>
            <person name="Koriabine M."/>
            <person name="Yan M."/>
            <person name="Riley R."/>
            <person name="Champramary S."/>
            <person name="Plett K.L."/>
            <person name="Tsai I.J."/>
            <person name="Slot J."/>
            <person name="Sipos G."/>
            <person name="Plett J."/>
            <person name="Nagy L.G."/>
            <person name="Grigoriev I.V."/>
        </authorList>
    </citation>
    <scope>NUCLEOTIDE SEQUENCE</scope>
    <source>
        <strain evidence="2">CCBAS 213</strain>
    </source>
</reference>
<evidence type="ECO:0000313" key="3">
    <source>
        <dbReference type="Proteomes" id="UP001175211"/>
    </source>
</evidence>
<dbReference type="Pfam" id="PF00462">
    <property type="entry name" value="Glutaredoxin"/>
    <property type="match status" value="1"/>
</dbReference>
<evidence type="ECO:0000259" key="1">
    <source>
        <dbReference type="Pfam" id="PF00462"/>
    </source>
</evidence>